<keyword evidence="3" id="KW-1185">Reference proteome</keyword>
<evidence type="ECO:0000313" key="3">
    <source>
        <dbReference type="Proteomes" id="UP001596150"/>
    </source>
</evidence>
<dbReference type="InterPro" id="IPR057700">
    <property type="entry name" value="DUF7940"/>
</dbReference>
<dbReference type="EMBL" id="JBHSML010000032">
    <property type="protein sequence ID" value="MFC5519135.1"/>
    <property type="molecule type" value="Genomic_DNA"/>
</dbReference>
<proteinExistence type="predicted"/>
<dbReference type="RefSeq" id="WP_266346112.1">
    <property type="nucleotide sequence ID" value="NZ_JAPKNH010000013.1"/>
</dbReference>
<keyword evidence="1" id="KW-0812">Transmembrane</keyword>
<keyword evidence="1" id="KW-0472">Membrane</keyword>
<evidence type="ECO:0000256" key="1">
    <source>
        <dbReference type="SAM" id="Phobius"/>
    </source>
</evidence>
<evidence type="ECO:0000313" key="2">
    <source>
        <dbReference type="EMBL" id="MFC5519135.1"/>
    </source>
</evidence>
<organism evidence="2 3">
    <name type="scientific">Kaistia terrae</name>
    <dbReference type="NCBI Taxonomy" id="537017"/>
    <lineage>
        <taxon>Bacteria</taxon>
        <taxon>Pseudomonadati</taxon>
        <taxon>Pseudomonadota</taxon>
        <taxon>Alphaproteobacteria</taxon>
        <taxon>Hyphomicrobiales</taxon>
        <taxon>Kaistiaceae</taxon>
        <taxon>Kaistia</taxon>
    </lineage>
</organism>
<sequence length="71" mass="7603">MLVPNWRAVLRYAWSLKLILLIAAIQGLDAAMPLIGLALPIPAGWLAVITTILAILAAFSRLIPQKALTDG</sequence>
<protein>
    <submittedName>
        <fullName evidence="2">Uncharacterized protein</fullName>
    </submittedName>
</protein>
<name>A0ABW0Q318_9HYPH</name>
<reference evidence="3" key="1">
    <citation type="journal article" date="2019" name="Int. J. Syst. Evol. Microbiol.">
        <title>The Global Catalogue of Microorganisms (GCM) 10K type strain sequencing project: providing services to taxonomists for standard genome sequencing and annotation.</title>
        <authorList>
            <consortium name="The Broad Institute Genomics Platform"/>
            <consortium name="The Broad Institute Genome Sequencing Center for Infectious Disease"/>
            <person name="Wu L."/>
            <person name="Ma J."/>
        </authorList>
    </citation>
    <scope>NUCLEOTIDE SEQUENCE [LARGE SCALE GENOMIC DNA]</scope>
    <source>
        <strain evidence="3">KACC 12633</strain>
    </source>
</reference>
<dbReference type="Pfam" id="PF25612">
    <property type="entry name" value="DUF7940"/>
    <property type="match status" value="1"/>
</dbReference>
<dbReference type="Proteomes" id="UP001596150">
    <property type="component" value="Unassembled WGS sequence"/>
</dbReference>
<gene>
    <name evidence="2" type="ORF">ACFPP9_25445</name>
</gene>
<comment type="caution">
    <text evidence="2">The sequence shown here is derived from an EMBL/GenBank/DDBJ whole genome shotgun (WGS) entry which is preliminary data.</text>
</comment>
<keyword evidence="1" id="KW-1133">Transmembrane helix</keyword>
<feature type="transmembrane region" description="Helical" evidence="1">
    <location>
        <begin position="12"/>
        <end position="28"/>
    </location>
</feature>
<accession>A0ABW0Q318</accession>
<feature type="transmembrane region" description="Helical" evidence="1">
    <location>
        <begin position="34"/>
        <end position="59"/>
    </location>
</feature>